<proteinExistence type="predicted"/>
<dbReference type="Gene3D" id="2.60.40.10">
    <property type="entry name" value="Immunoglobulins"/>
    <property type="match status" value="1"/>
</dbReference>
<dbReference type="InterPro" id="IPR013783">
    <property type="entry name" value="Ig-like_fold"/>
</dbReference>
<accession>A0ABW5BM01</accession>
<comment type="caution">
    <text evidence="1">The sequence shown here is derived from an EMBL/GenBank/DDBJ whole genome shotgun (WGS) entry which is preliminary data.</text>
</comment>
<organism evidence="1 2">
    <name type="scientific">Kiloniella antarctica</name>
    <dbReference type="NCBI Taxonomy" id="1550907"/>
    <lineage>
        <taxon>Bacteria</taxon>
        <taxon>Pseudomonadati</taxon>
        <taxon>Pseudomonadota</taxon>
        <taxon>Alphaproteobacteria</taxon>
        <taxon>Rhodospirillales</taxon>
        <taxon>Kiloniellaceae</taxon>
        <taxon>Kiloniella</taxon>
    </lineage>
</organism>
<dbReference type="Proteomes" id="UP001597294">
    <property type="component" value="Unassembled WGS sequence"/>
</dbReference>
<keyword evidence="2" id="KW-1185">Reference proteome</keyword>
<sequence>MKQSIKPTWCYALRRHSRLIIKAALLLIVGLALPLTAQANVSSVNVSPARVNVPVKGASSLSITWNVTRFEPTAPATVPVSSQNALLQINGVTVATLGGTLFKQSTLAPLASETLRFSEVLPISAALARKIAEAPAGSVLISRAFTDTQLAGVGRVRIFAGAGTSGELSINRIDLHFENDSRTDVIPKGDSRRAIADINFRSSGVLRGEWRIIDPTASLGSARGRVLQVVRQQLVSSGQGRTRIISPVLPTTKNGLYLITFSVENADGISELPVLKYFVLEGAGNAPEDNLSALSPGNGARITANTIFSWENIPGALAYQVEIFQPGGTKIISGKVVPGNELKLQLSEFSLSNLASGESYDWRLRAFDKKGHVIGSSPRQLIYKP</sequence>
<reference evidence="2" key="1">
    <citation type="journal article" date="2019" name="Int. J. Syst. Evol. Microbiol.">
        <title>The Global Catalogue of Microorganisms (GCM) 10K type strain sequencing project: providing services to taxonomists for standard genome sequencing and annotation.</title>
        <authorList>
            <consortium name="The Broad Institute Genomics Platform"/>
            <consortium name="The Broad Institute Genome Sequencing Center for Infectious Disease"/>
            <person name="Wu L."/>
            <person name="Ma J."/>
        </authorList>
    </citation>
    <scope>NUCLEOTIDE SEQUENCE [LARGE SCALE GENOMIC DNA]</scope>
    <source>
        <strain evidence="2">CGMCC 4.7192</strain>
    </source>
</reference>
<dbReference type="EMBL" id="JBHUII010000004">
    <property type="protein sequence ID" value="MFD2206531.1"/>
    <property type="molecule type" value="Genomic_DNA"/>
</dbReference>
<evidence type="ECO:0008006" key="3">
    <source>
        <dbReference type="Google" id="ProtNLM"/>
    </source>
</evidence>
<dbReference type="RefSeq" id="WP_380252195.1">
    <property type="nucleotide sequence ID" value="NZ_JBHUII010000004.1"/>
</dbReference>
<name>A0ABW5BM01_9PROT</name>
<gene>
    <name evidence="1" type="ORF">ACFSKO_12935</name>
</gene>
<protein>
    <recommendedName>
        <fullName evidence="3">Fibronectin type-III domain-containing protein</fullName>
    </recommendedName>
</protein>
<evidence type="ECO:0000313" key="2">
    <source>
        <dbReference type="Proteomes" id="UP001597294"/>
    </source>
</evidence>
<evidence type="ECO:0000313" key="1">
    <source>
        <dbReference type="EMBL" id="MFD2206531.1"/>
    </source>
</evidence>